<dbReference type="InterPro" id="IPR044668">
    <property type="entry name" value="PuuD-like"/>
</dbReference>
<dbReference type="InterPro" id="IPR029062">
    <property type="entry name" value="Class_I_gatase-like"/>
</dbReference>
<evidence type="ECO:0000313" key="1">
    <source>
        <dbReference type="EMBL" id="WVX79229.1"/>
    </source>
</evidence>
<dbReference type="Pfam" id="PF07722">
    <property type="entry name" value="Peptidase_C26"/>
    <property type="match status" value="1"/>
</dbReference>
<dbReference type="CDD" id="cd01745">
    <property type="entry name" value="GATase1_2"/>
    <property type="match status" value="1"/>
</dbReference>
<accession>A0ABZ2C6U1</accession>
<protein>
    <submittedName>
        <fullName evidence="1">Gamma-glutamyl-gamma-aminobutyrate hydrolase family protein</fullName>
    </submittedName>
</protein>
<keyword evidence="2" id="KW-1185">Reference proteome</keyword>
<dbReference type="SUPFAM" id="SSF52317">
    <property type="entry name" value="Class I glutamine amidotransferase-like"/>
    <property type="match status" value="1"/>
</dbReference>
<dbReference type="Proteomes" id="UP001357223">
    <property type="component" value="Chromosome"/>
</dbReference>
<dbReference type="PANTHER" id="PTHR43235:SF1">
    <property type="entry name" value="GLUTAMINE AMIDOTRANSFERASE PB2B2.05-RELATED"/>
    <property type="match status" value="1"/>
</dbReference>
<dbReference type="PROSITE" id="PS51273">
    <property type="entry name" value="GATASE_TYPE_1"/>
    <property type="match status" value="1"/>
</dbReference>
<reference evidence="1 2" key="1">
    <citation type="submission" date="2023-10" db="EMBL/GenBank/DDBJ databases">
        <title>Niallia locisalis sp.nov. isolated from a salt pond sample.</title>
        <authorList>
            <person name="Li X.-J."/>
            <person name="Dong L."/>
        </authorList>
    </citation>
    <scope>NUCLEOTIDE SEQUENCE [LARGE SCALE GENOMIC DNA]</scope>
    <source>
        <strain evidence="1 2">DSM 29761</strain>
    </source>
</reference>
<dbReference type="RefSeq" id="WP_338448163.1">
    <property type="nucleotide sequence ID" value="NZ_CP137640.1"/>
</dbReference>
<keyword evidence="1" id="KW-0378">Hydrolase</keyword>
<organism evidence="1 2">
    <name type="scientific">Niallia oryzisoli</name>
    <dbReference type="NCBI Taxonomy" id="1737571"/>
    <lineage>
        <taxon>Bacteria</taxon>
        <taxon>Bacillati</taxon>
        <taxon>Bacillota</taxon>
        <taxon>Bacilli</taxon>
        <taxon>Bacillales</taxon>
        <taxon>Bacillaceae</taxon>
        <taxon>Niallia</taxon>
    </lineage>
</organism>
<dbReference type="PANTHER" id="PTHR43235">
    <property type="entry name" value="GLUTAMINE AMIDOTRANSFERASE PB2B2.05-RELATED"/>
    <property type="match status" value="1"/>
</dbReference>
<sequence>MNKGVVGFIGRQDWLNNASPPLPITFVPTSLLTFFQKLGYETLIIDIDNDVKILQRLDVLVLNGGFEDIEPSLYGAAKHPLTVNCNKKMDLFEIQAVHFAIKRRIPVLGICRGFQIINVALGGTLHQELSEVGSGIPHISDSYSKPVHSVEMRGWMKDLLGESIEVNSYHHQGIDQLAEALTPLAWAEDGLVEAYELKDNGVPLFAVQWHPELLVDDNSFILIESYLRRCEKFQSCQ</sequence>
<gene>
    <name evidence="1" type="ORF">R4Z09_18195</name>
</gene>
<name>A0ABZ2C6U1_9BACI</name>
<dbReference type="Gene3D" id="3.40.50.880">
    <property type="match status" value="1"/>
</dbReference>
<proteinExistence type="predicted"/>
<evidence type="ECO:0000313" key="2">
    <source>
        <dbReference type="Proteomes" id="UP001357223"/>
    </source>
</evidence>
<dbReference type="EMBL" id="CP137640">
    <property type="protein sequence ID" value="WVX79229.1"/>
    <property type="molecule type" value="Genomic_DNA"/>
</dbReference>
<dbReference type="GO" id="GO:0016787">
    <property type="term" value="F:hydrolase activity"/>
    <property type="evidence" value="ECO:0007669"/>
    <property type="project" value="UniProtKB-KW"/>
</dbReference>
<dbReference type="InterPro" id="IPR011697">
    <property type="entry name" value="Peptidase_C26"/>
</dbReference>